<dbReference type="EMBL" id="CM047587">
    <property type="protein sequence ID" value="KAI9906453.1"/>
    <property type="molecule type" value="Genomic_DNA"/>
</dbReference>
<gene>
    <name evidence="1" type="ORF">PsorP6_003259</name>
</gene>
<name>A0ACC0VL36_9STRA</name>
<accession>A0ACC0VL36</accession>
<evidence type="ECO:0000313" key="2">
    <source>
        <dbReference type="Proteomes" id="UP001163321"/>
    </source>
</evidence>
<keyword evidence="2" id="KW-1185">Reference proteome</keyword>
<dbReference type="Proteomes" id="UP001163321">
    <property type="component" value="Chromosome 8"/>
</dbReference>
<evidence type="ECO:0000313" key="1">
    <source>
        <dbReference type="EMBL" id="KAI9906453.1"/>
    </source>
</evidence>
<comment type="caution">
    <text evidence="1">The sequence shown here is derived from an EMBL/GenBank/DDBJ whole genome shotgun (WGS) entry which is preliminary data.</text>
</comment>
<protein>
    <submittedName>
        <fullName evidence="1">Uncharacterized protein</fullName>
    </submittedName>
</protein>
<organism evidence="1 2">
    <name type="scientific">Peronosclerospora sorghi</name>
    <dbReference type="NCBI Taxonomy" id="230839"/>
    <lineage>
        <taxon>Eukaryota</taxon>
        <taxon>Sar</taxon>
        <taxon>Stramenopiles</taxon>
        <taxon>Oomycota</taxon>
        <taxon>Peronosporomycetes</taxon>
        <taxon>Peronosporales</taxon>
        <taxon>Peronosporaceae</taxon>
        <taxon>Peronosclerospora</taxon>
    </lineage>
</organism>
<sequence>MGANMLEVRTNQEDGTWHDYAHATLQKEQQESEVVQEKSQADSVGEMKSVNEKKRSHDKKKSGKKNARKPHLFRTKIGALRKEKEDLLQLHYTEVQAIGKAHARAIQESAEKTTRSLKEMEETLEIAREKLMEAEACAVCANEEHEAALKALGEMKAQSETQSTEVEKRQEWIQPLKGELQELQTQRESDAKTAEKNEGPP</sequence>
<reference evidence="1 2" key="1">
    <citation type="journal article" date="2022" name="bioRxiv">
        <title>The genome of the oomycete Peronosclerospora sorghi, a cosmopolitan pathogen of maize and sorghum, is inflated with dispersed pseudogenes.</title>
        <authorList>
            <person name="Fletcher K."/>
            <person name="Martin F."/>
            <person name="Isakeit T."/>
            <person name="Cavanaugh K."/>
            <person name="Magill C."/>
            <person name="Michelmore R."/>
        </authorList>
    </citation>
    <scope>NUCLEOTIDE SEQUENCE [LARGE SCALE GENOMIC DNA]</scope>
    <source>
        <strain evidence="1">P6</strain>
    </source>
</reference>
<proteinExistence type="predicted"/>